<feature type="compositionally biased region" description="Basic and acidic residues" evidence="1">
    <location>
        <begin position="165"/>
        <end position="183"/>
    </location>
</feature>
<feature type="compositionally biased region" description="Acidic residues" evidence="1">
    <location>
        <begin position="149"/>
        <end position="164"/>
    </location>
</feature>
<name>A0A9N7R881_STRHE</name>
<sequence>IRDFINVYWNYPKEVLYSFSDFINRPDGSFCIGEKISFQQFVDILYENFGFRRNGLTIEGISLLTNRPNGSWNIGNMNTDSAFEWIYYFPAFSYVYLHLELKQVTQAPTVIMQFEDVPPFYGGVLDFEGTSTLHVRNFGQGTSSTAREEPDDDFIPDEDDTSETESDRSISEESEPKFIEEHPFSSTGQHVYREMGEWDPSCVDRDEHALPRSNGNVDSIRLGTVFRSKEEAQIAIMNWNVSRLREIQKKPEYSVTLIQEDVKKCWKVDVSYKKAWHGRKKSIDSLYGTWEENFAQLP</sequence>
<dbReference type="EMBL" id="CACSLK010015095">
    <property type="protein sequence ID" value="CAA0816899.1"/>
    <property type="molecule type" value="Genomic_DNA"/>
</dbReference>
<organism evidence="2 3">
    <name type="scientific">Striga hermonthica</name>
    <name type="common">Purple witchweed</name>
    <name type="synonym">Buchnera hermonthica</name>
    <dbReference type="NCBI Taxonomy" id="68872"/>
    <lineage>
        <taxon>Eukaryota</taxon>
        <taxon>Viridiplantae</taxon>
        <taxon>Streptophyta</taxon>
        <taxon>Embryophyta</taxon>
        <taxon>Tracheophyta</taxon>
        <taxon>Spermatophyta</taxon>
        <taxon>Magnoliopsida</taxon>
        <taxon>eudicotyledons</taxon>
        <taxon>Gunneridae</taxon>
        <taxon>Pentapetalae</taxon>
        <taxon>asterids</taxon>
        <taxon>lamiids</taxon>
        <taxon>Lamiales</taxon>
        <taxon>Orobanchaceae</taxon>
        <taxon>Buchnereae</taxon>
        <taxon>Striga</taxon>
    </lineage>
</organism>
<evidence type="ECO:0000313" key="3">
    <source>
        <dbReference type="Proteomes" id="UP001153555"/>
    </source>
</evidence>
<feature type="region of interest" description="Disordered" evidence="1">
    <location>
        <begin position="138"/>
        <end position="183"/>
    </location>
</feature>
<dbReference type="OrthoDB" id="1752101at2759"/>
<evidence type="ECO:0008006" key="4">
    <source>
        <dbReference type="Google" id="ProtNLM"/>
    </source>
</evidence>
<accession>A0A9N7R881</accession>
<dbReference type="Proteomes" id="UP001153555">
    <property type="component" value="Unassembled WGS sequence"/>
</dbReference>
<dbReference type="AlphaFoldDB" id="A0A9N7R881"/>
<evidence type="ECO:0000313" key="2">
    <source>
        <dbReference type="EMBL" id="CAA0816899.1"/>
    </source>
</evidence>
<evidence type="ECO:0000256" key="1">
    <source>
        <dbReference type="SAM" id="MobiDB-lite"/>
    </source>
</evidence>
<comment type="caution">
    <text evidence="2">The sequence shown here is derived from an EMBL/GenBank/DDBJ whole genome shotgun (WGS) entry which is preliminary data.</text>
</comment>
<proteinExistence type="predicted"/>
<reference evidence="2" key="1">
    <citation type="submission" date="2019-12" db="EMBL/GenBank/DDBJ databases">
        <authorList>
            <person name="Scholes J."/>
        </authorList>
    </citation>
    <scope>NUCLEOTIDE SEQUENCE</scope>
</reference>
<protein>
    <recommendedName>
        <fullName evidence="4">Transposase</fullName>
    </recommendedName>
</protein>
<feature type="non-terminal residue" evidence="2">
    <location>
        <position position="298"/>
    </location>
</feature>
<keyword evidence="3" id="KW-1185">Reference proteome</keyword>
<feature type="non-terminal residue" evidence="2">
    <location>
        <position position="1"/>
    </location>
</feature>
<gene>
    <name evidence="2" type="ORF">SHERM_16751</name>
</gene>